<dbReference type="GO" id="GO:0034045">
    <property type="term" value="C:phagophore assembly site membrane"/>
    <property type="evidence" value="ECO:0007669"/>
    <property type="project" value="UniProtKB-SubCell"/>
</dbReference>
<dbReference type="OrthoDB" id="10003551at2759"/>
<keyword evidence="11" id="KW-0472">Membrane</keyword>
<dbReference type="EMBL" id="AMKT01000049">
    <property type="protein sequence ID" value="OXG19844.1"/>
    <property type="molecule type" value="Genomic_DNA"/>
</dbReference>
<accession>A0A854QHN7</accession>
<evidence type="ECO:0000313" key="12">
    <source>
        <dbReference type="EMBL" id="OXG19844.1"/>
    </source>
</evidence>
<evidence type="ECO:0000256" key="10">
    <source>
        <dbReference type="ARBA" id="ARBA00025360"/>
    </source>
</evidence>
<evidence type="ECO:0000256" key="11">
    <source>
        <dbReference type="RuleBase" id="RU361201"/>
    </source>
</evidence>
<keyword evidence="6 11" id="KW-1017">Isopeptide bond</keyword>
<evidence type="ECO:0000313" key="13">
    <source>
        <dbReference type="Proteomes" id="UP000199727"/>
    </source>
</evidence>
<dbReference type="CDD" id="cd01612">
    <property type="entry name" value="Ubl_ATG12"/>
    <property type="match status" value="1"/>
</dbReference>
<protein>
    <recommendedName>
        <fullName evidence="4 11">Ubiquitin-like protein ATG12</fullName>
    </recommendedName>
</protein>
<evidence type="ECO:0000256" key="7">
    <source>
        <dbReference type="ARBA" id="ARBA00022786"/>
    </source>
</evidence>
<dbReference type="GO" id="GO:0061723">
    <property type="term" value="P:glycophagy"/>
    <property type="evidence" value="ECO:0007669"/>
    <property type="project" value="TreeGrafter"/>
</dbReference>
<dbReference type="FunFam" id="3.10.20.90:FF:000150">
    <property type="entry name" value="Ubiquitin-like protein ATG12"/>
    <property type="match status" value="1"/>
</dbReference>
<dbReference type="GO" id="GO:0034274">
    <property type="term" value="C:Atg12-Atg5-Atg16 complex"/>
    <property type="evidence" value="ECO:0007669"/>
    <property type="project" value="TreeGrafter"/>
</dbReference>
<dbReference type="GO" id="GO:0097352">
    <property type="term" value="P:autophagosome maturation"/>
    <property type="evidence" value="ECO:0007669"/>
    <property type="project" value="TreeGrafter"/>
</dbReference>
<keyword evidence="8 11" id="KW-0653">Protein transport</keyword>
<comment type="subcellular location">
    <subcellularLocation>
        <location evidence="1 11">Preautophagosomal structure membrane</location>
        <topology evidence="1 11">Peripheral membrane protein</topology>
    </subcellularLocation>
</comment>
<dbReference type="Gene3D" id="3.10.20.90">
    <property type="entry name" value="Phosphatidylinositol 3-kinase Catalytic Subunit, Chain A, domain 1"/>
    <property type="match status" value="1"/>
</dbReference>
<dbReference type="AlphaFoldDB" id="A0A854QHN7"/>
<keyword evidence="5 11" id="KW-0813">Transport</keyword>
<dbReference type="GO" id="GO:0000421">
    <property type="term" value="C:autophagosome membrane"/>
    <property type="evidence" value="ECO:0007669"/>
    <property type="project" value="TreeGrafter"/>
</dbReference>
<dbReference type="InterPro" id="IPR029071">
    <property type="entry name" value="Ubiquitin-like_domsf"/>
</dbReference>
<dbReference type="GO" id="GO:0034727">
    <property type="term" value="P:piecemeal microautophagy of the nucleus"/>
    <property type="evidence" value="ECO:0007669"/>
    <property type="project" value="TreeGrafter"/>
</dbReference>
<evidence type="ECO:0000256" key="1">
    <source>
        <dbReference type="ARBA" id="ARBA00004623"/>
    </source>
</evidence>
<evidence type="ECO:0000256" key="4">
    <source>
        <dbReference type="ARBA" id="ARBA00015875"/>
    </source>
</evidence>
<dbReference type="PANTHER" id="PTHR13385">
    <property type="entry name" value="AUTOPHAGY PROTEIN 12"/>
    <property type="match status" value="1"/>
</dbReference>
<comment type="caution">
    <text evidence="12">The sequence shown here is derived from an EMBL/GenBank/DDBJ whole genome shotgun (WGS) entry which is preliminary data.</text>
</comment>
<evidence type="ECO:0000256" key="8">
    <source>
        <dbReference type="ARBA" id="ARBA00022927"/>
    </source>
</evidence>
<sequence>MACISAAGPSSRRLLHRLWRVRRRRRWCCHRPVIAHLLHLPLYIHVLLNIESKRTATSMATTTPALDRLSPAQVQPAENLLHDRTTALALEEYKKKDPTKVVVRFKSIGSAPIMKNNVFKATAGHKFQAVIMFLRQQLGMKKEDSLFTYINAAFAPAPDDTVGSLYKSFGTEGHLIVNYRCGRTPSSHLSMC</sequence>
<evidence type="ECO:0000256" key="9">
    <source>
        <dbReference type="ARBA" id="ARBA00023006"/>
    </source>
</evidence>
<dbReference type="GO" id="GO:0015031">
    <property type="term" value="P:protein transport"/>
    <property type="evidence" value="ECO:0007669"/>
    <property type="project" value="UniProtKB-KW"/>
</dbReference>
<evidence type="ECO:0000256" key="3">
    <source>
        <dbReference type="ARBA" id="ARBA00011288"/>
    </source>
</evidence>
<comment type="subunit">
    <text evidence="3 11">Forms a conjugate with ATG5.</text>
</comment>
<dbReference type="Pfam" id="PF04110">
    <property type="entry name" value="APG12"/>
    <property type="match status" value="1"/>
</dbReference>
<proteinExistence type="inferred from homology"/>
<dbReference type="GO" id="GO:0000422">
    <property type="term" value="P:autophagy of mitochondrion"/>
    <property type="evidence" value="ECO:0007669"/>
    <property type="project" value="TreeGrafter"/>
</dbReference>
<dbReference type="PANTHER" id="PTHR13385:SF0">
    <property type="entry name" value="UBIQUITIN-LIKE PROTEIN ATG12"/>
    <property type="match status" value="1"/>
</dbReference>
<evidence type="ECO:0000256" key="5">
    <source>
        <dbReference type="ARBA" id="ARBA00022448"/>
    </source>
</evidence>
<evidence type="ECO:0000256" key="2">
    <source>
        <dbReference type="ARBA" id="ARBA00007778"/>
    </source>
</evidence>
<keyword evidence="7 11" id="KW-0833">Ubl conjugation pathway</keyword>
<dbReference type="SUPFAM" id="SSF54236">
    <property type="entry name" value="Ubiquitin-like"/>
    <property type="match status" value="1"/>
</dbReference>
<name>A0A854QHN7_CRYNE</name>
<dbReference type="InterPro" id="IPR007242">
    <property type="entry name" value="Atg12"/>
</dbReference>
<organism evidence="12 13">
    <name type="scientific">Cryptococcus neoformans Tu259-1</name>
    <dbReference type="NCBI Taxonomy" id="1230072"/>
    <lineage>
        <taxon>Eukaryota</taxon>
        <taxon>Fungi</taxon>
        <taxon>Dikarya</taxon>
        <taxon>Basidiomycota</taxon>
        <taxon>Agaricomycotina</taxon>
        <taxon>Tremellomycetes</taxon>
        <taxon>Tremellales</taxon>
        <taxon>Cryptococcaceae</taxon>
        <taxon>Cryptococcus</taxon>
        <taxon>Cryptococcus neoformans species complex</taxon>
    </lineage>
</organism>
<dbReference type="Proteomes" id="UP000199727">
    <property type="component" value="Unassembled WGS sequence"/>
</dbReference>
<reference evidence="12 13" key="1">
    <citation type="submission" date="2017-06" db="EMBL/GenBank/DDBJ databases">
        <title>Global population genomics of the pathogenic fungus Cryptococcus neoformans var. grubii.</title>
        <authorList>
            <person name="Cuomo C."/>
            <person name="Litvintseva A."/>
            <person name="Chen Y."/>
            <person name="Young S."/>
            <person name="Zeng Q."/>
            <person name="Chapman S."/>
            <person name="Gujja S."/>
            <person name="Saif S."/>
            <person name="Birren B."/>
        </authorList>
    </citation>
    <scope>NUCLEOTIDE SEQUENCE [LARGE SCALE GENOMIC DNA]</scope>
    <source>
        <strain evidence="12 13">Tu259-1</strain>
    </source>
</reference>
<dbReference type="GO" id="GO:0019776">
    <property type="term" value="F:Atg8-family ligase activity"/>
    <property type="evidence" value="ECO:0007669"/>
    <property type="project" value="TreeGrafter"/>
</dbReference>
<dbReference type="GO" id="GO:0000045">
    <property type="term" value="P:autophagosome assembly"/>
    <property type="evidence" value="ECO:0007669"/>
    <property type="project" value="InterPro"/>
</dbReference>
<evidence type="ECO:0000256" key="6">
    <source>
        <dbReference type="ARBA" id="ARBA00022499"/>
    </source>
</evidence>
<comment type="function">
    <text evidence="10">Ubiquitin-like protein involved in cytoplasm to vacuole transport (Cvt), autophagy vesicles formation, mitophagy, and nucleophagy. Conjugation with ATG5 through a ubiquitin-like conjugating system involving also ATG7 as an E1-like activating enzyme and ATG10 as an E2-like conjugating enzyme, is essential for its function. The ATG12-ATG5 conjugate functions as an E3-like enzyme which is required for lipidation of ATG8 and ATG8 association to the vesicle membranes.</text>
</comment>
<keyword evidence="9 11" id="KW-0072">Autophagy</keyword>
<comment type="similarity">
    <text evidence="2 11">Belongs to the ATG12 family.</text>
</comment>
<gene>
    <name evidence="12" type="ORF">C361_03904</name>
</gene>